<evidence type="ECO:0000256" key="3">
    <source>
        <dbReference type="SAM" id="MobiDB-lite"/>
    </source>
</evidence>
<protein>
    <submittedName>
        <fullName evidence="5">NAD(P)H-quinone oxidoreductase</fullName>
    </submittedName>
</protein>
<evidence type="ECO:0000256" key="1">
    <source>
        <dbReference type="ARBA" id="ARBA00022857"/>
    </source>
</evidence>
<dbReference type="InterPro" id="IPR014189">
    <property type="entry name" value="Quinone_OxRdtase_PIG3"/>
</dbReference>
<evidence type="ECO:0000256" key="2">
    <source>
        <dbReference type="ARBA" id="ARBA00023002"/>
    </source>
</evidence>
<feature type="domain" description="Enoyl reductase (ER)" evidence="4">
    <location>
        <begin position="10"/>
        <end position="322"/>
    </location>
</feature>
<dbReference type="Gene3D" id="3.40.50.720">
    <property type="entry name" value="NAD(P)-binding Rossmann-like Domain"/>
    <property type="match status" value="1"/>
</dbReference>
<organism evidence="5 6">
    <name type="scientific">Lentibacillus juripiscarius</name>
    <dbReference type="NCBI Taxonomy" id="257446"/>
    <lineage>
        <taxon>Bacteria</taxon>
        <taxon>Bacillati</taxon>
        <taxon>Bacillota</taxon>
        <taxon>Bacilli</taxon>
        <taxon>Bacillales</taxon>
        <taxon>Bacillaceae</taxon>
        <taxon>Lentibacillus</taxon>
    </lineage>
</organism>
<dbReference type="CDD" id="cd05276">
    <property type="entry name" value="p53_inducible_oxidoreductase"/>
    <property type="match status" value="1"/>
</dbReference>
<dbReference type="Pfam" id="PF00107">
    <property type="entry name" value="ADH_zinc_N"/>
    <property type="match status" value="1"/>
</dbReference>
<dbReference type="NCBIfam" id="TIGR02824">
    <property type="entry name" value="quinone_pig3"/>
    <property type="match status" value="1"/>
</dbReference>
<dbReference type="InterPro" id="IPR011032">
    <property type="entry name" value="GroES-like_sf"/>
</dbReference>
<dbReference type="Proteomes" id="UP001597502">
    <property type="component" value="Unassembled WGS sequence"/>
</dbReference>
<dbReference type="Gene3D" id="3.90.180.10">
    <property type="entry name" value="Medium-chain alcohol dehydrogenases, catalytic domain"/>
    <property type="match status" value="1"/>
</dbReference>
<dbReference type="SMART" id="SM00829">
    <property type="entry name" value="PKS_ER"/>
    <property type="match status" value="1"/>
</dbReference>
<dbReference type="Pfam" id="PF08240">
    <property type="entry name" value="ADH_N"/>
    <property type="match status" value="1"/>
</dbReference>
<feature type="region of interest" description="Disordered" evidence="3">
    <location>
        <begin position="1"/>
        <end position="21"/>
    </location>
</feature>
<dbReference type="RefSeq" id="WP_382390606.1">
    <property type="nucleotide sequence ID" value="NZ_JBHUNA010000003.1"/>
</dbReference>
<keyword evidence="6" id="KW-1185">Reference proteome</keyword>
<accession>A0ABW5V1D2</accession>
<dbReference type="SUPFAM" id="SSF50129">
    <property type="entry name" value="GroES-like"/>
    <property type="match status" value="1"/>
</dbReference>
<dbReference type="PANTHER" id="PTHR48106:SF18">
    <property type="entry name" value="QUINONE OXIDOREDUCTASE PIG3"/>
    <property type="match status" value="1"/>
</dbReference>
<keyword evidence="1" id="KW-0521">NADP</keyword>
<dbReference type="InterPro" id="IPR020843">
    <property type="entry name" value="ER"/>
</dbReference>
<dbReference type="InterPro" id="IPR013154">
    <property type="entry name" value="ADH-like_N"/>
</dbReference>
<comment type="caution">
    <text evidence="5">The sequence shown here is derived from an EMBL/GenBank/DDBJ whole genome shotgun (WGS) entry which is preliminary data.</text>
</comment>
<gene>
    <name evidence="5" type="ORF">ACFSUO_02135</name>
</gene>
<sequence length="329" mass="35398">MKGVIVKEPGGPDQLKMTELPKPEAGKDDLLIKVNMAAVNRTDIVSREGKAGYASNPILGVEVAGTVVEANGAHSFQVGDRVMGLVNGGGYAEYAVMPASRAMKIPESLSFSEGAAIPEVFLTAYQTLFWIGNLKEDDTVLIHAGASGVGTAAIQLAKQTTGAKVIATAGTERKLRFCAELGADVTINYKEQPFDKAVLEATDNQGADLILDFIGASYWDKNLTSINTDGRWVLIGILGGSELESIDLMTIMSKRIQLTGTLLTPRSDAYKAELSKEFIEKVTPYFEQGSVRPVLDSTFPAEQADEAHIHMEENRNIGKIILNMDSDDS</sequence>
<dbReference type="PANTHER" id="PTHR48106">
    <property type="entry name" value="QUINONE OXIDOREDUCTASE PIG3-RELATED"/>
    <property type="match status" value="1"/>
</dbReference>
<proteinExistence type="predicted"/>
<evidence type="ECO:0000259" key="4">
    <source>
        <dbReference type="SMART" id="SM00829"/>
    </source>
</evidence>
<dbReference type="InterPro" id="IPR013149">
    <property type="entry name" value="ADH-like_C"/>
</dbReference>
<keyword evidence="2" id="KW-0560">Oxidoreductase</keyword>
<evidence type="ECO:0000313" key="5">
    <source>
        <dbReference type="EMBL" id="MFD2759788.1"/>
    </source>
</evidence>
<reference evidence="6" key="1">
    <citation type="journal article" date="2019" name="Int. J. Syst. Evol. Microbiol.">
        <title>The Global Catalogue of Microorganisms (GCM) 10K type strain sequencing project: providing services to taxonomists for standard genome sequencing and annotation.</title>
        <authorList>
            <consortium name="The Broad Institute Genomics Platform"/>
            <consortium name="The Broad Institute Genome Sequencing Center for Infectious Disease"/>
            <person name="Wu L."/>
            <person name="Ma J."/>
        </authorList>
    </citation>
    <scope>NUCLEOTIDE SEQUENCE [LARGE SCALE GENOMIC DNA]</scope>
    <source>
        <strain evidence="6">TISTR 1535</strain>
    </source>
</reference>
<name>A0ABW5V1D2_9BACI</name>
<evidence type="ECO:0000313" key="6">
    <source>
        <dbReference type="Proteomes" id="UP001597502"/>
    </source>
</evidence>
<dbReference type="SUPFAM" id="SSF51735">
    <property type="entry name" value="NAD(P)-binding Rossmann-fold domains"/>
    <property type="match status" value="1"/>
</dbReference>
<dbReference type="EMBL" id="JBHUNA010000003">
    <property type="protein sequence ID" value="MFD2759788.1"/>
    <property type="molecule type" value="Genomic_DNA"/>
</dbReference>
<dbReference type="InterPro" id="IPR036291">
    <property type="entry name" value="NAD(P)-bd_dom_sf"/>
</dbReference>